<sequence>MTPTTLKSSDHTGFNLPCLSIPPSLLLQIGTGSILMLVTTQKATVQALESLGKASEELFRGDRLPILPFPDDHTGETSIRGVERG</sequence>
<dbReference type="Proteomes" id="UP001302120">
    <property type="component" value="Unassembled WGS sequence"/>
</dbReference>
<organism evidence="1 2">
    <name type="scientific">Nodularia harveyana UHCC-0300</name>
    <dbReference type="NCBI Taxonomy" id="2974287"/>
    <lineage>
        <taxon>Bacteria</taxon>
        <taxon>Bacillati</taxon>
        <taxon>Cyanobacteriota</taxon>
        <taxon>Cyanophyceae</taxon>
        <taxon>Nostocales</taxon>
        <taxon>Nodulariaceae</taxon>
        <taxon>Nodularia</taxon>
    </lineage>
</organism>
<keyword evidence="2" id="KW-1185">Reference proteome</keyword>
<comment type="caution">
    <text evidence="1">The sequence shown here is derived from an EMBL/GenBank/DDBJ whole genome shotgun (WGS) entry which is preliminary data.</text>
</comment>
<reference evidence="1 2" key="1">
    <citation type="submission" date="2023-12" db="EMBL/GenBank/DDBJ databases">
        <title>Baltic Sea Cyanobacteria.</title>
        <authorList>
            <person name="Delbaje E."/>
            <person name="Fewer D.P."/>
            <person name="Shishido T.K."/>
        </authorList>
    </citation>
    <scope>NUCLEOTIDE SEQUENCE [LARGE SCALE GENOMIC DNA]</scope>
    <source>
        <strain evidence="1 2">UHCC-0300</strain>
    </source>
</reference>
<evidence type="ECO:0000313" key="1">
    <source>
        <dbReference type="EMBL" id="MEA5581602.1"/>
    </source>
</evidence>
<gene>
    <name evidence="1" type="ORF">VB620_09640</name>
</gene>
<evidence type="ECO:0000313" key="2">
    <source>
        <dbReference type="Proteomes" id="UP001302120"/>
    </source>
</evidence>
<name>A0ABU5UDL8_9CYAN</name>
<dbReference type="RefSeq" id="WP_323195934.1">
    <property type="nucleotide sequence ID" value="NZ_JAYGHG010000012.1"/>
</dbReference>
<accession>A0ABU5UDL8</accession>
<protein>
    <submittedName>
        <fullName evidence="1">Uncharacterized protein</fullName>
    </submittedName>
</protein>
<dbReference type="EMBL" id="JAYGHG010000012">
    <property type="protein sequence ID" value="MEA5581602.1"/>
    <property type="molecule type" value="Genomic_DNA"/>
</dbReference>
<proteinExistence type="predicted"/>